<dbReference type="AlphaFoldDB" id="A0A7D9LNE3"/>
<feature type="compositionally biased region" description="Polar residues" evidence="1">
    <location>
        <begin position="10"/>
        <end position="25"/>
    </location>
</feature>
<name>A0A7D9LNE3_PARCT</name>
<feature type="compositionally biased region" description="Basic and acidic residues" evidence="1">
    <location>
        <begin position="96"/>
        <end position="105"/>
    </location>
</feature>
<reference evidence="2" key="1">
    <citation type="submission" date="2020-04" db="EMBL/GenBank/DDBJ databases">
        <authorList>
            <person name="Alioto T."/>
            <person name="Alioto T."/>
            <person name="Gomez Garrido J."/>
        </authorList>
    </citation>
    <scope>NUCLEOTIDE SEQUENCE</scope>
    <source>
        <strain evidence="2">A484AB</strain>
    </source>
</reference>
<proteinExistence type="predicted"/>
<accession>A0A7D9LNE3</accession>
<feature type="region of interest" description="Disordered" evidence="1">
    <location>
        <begin position="96"/>
        <end position="152"/>
    </location>
</feature>
<sequence length="164" mass="18651">MDTSGGRLQRCQTTPANQEQLQLRQDVQKRQHDVNSPRVLSKLLPEQKVVVFQPRKKTWTPGKVIQESNKPRSYVVETPNGGEVRRNRIHLKPVIEDGRQPEIDHMTSGQDCSSSSLQEKIRTSEPNLETANKSRKPETDISGDDHPVTTRSGRIIKKPTRLNL</sequence>
<protein>
    <submittedName>
        <fullName evidence="2">Uncharacterized protein</fullName>
    </submittedName>
</protein>
<gene>
    <name evidence="2" type="ORF">PACLA_8A063356</name>
</gene>
<organism evidence="2 3">
    <name type="scientific">Paramuricea clavata</name>
    <name type="common">Red gorgonian</name>
    <name type="synonym">Violescent sea-whip</name>
    <dbReference type="NCBI Taxonomy" id="317549"/>
    <lineage>
        <taxon>Eukaryota</taxon>
        <taxon>Metazoa</taxon>
        <taxon>Cnidaria</taxon>
        <taxon>Anthozoa</taxon>
        <taxon>Octocorallia</taxon>
        <taxon>Malacalcyonacea</taxon>
        <taxon>Plexauridae</taxon>
        <taxon>Paramuricea</taxon>
    </lineage>
</organism>
<dbReference type="OrthoDB" id="5970721at2759"/>
<evidence type="ECO:0000313" key="2">
    <source>
        <dbReference type="EMBL" id="CAB4036707.1"/>
    </source>
</evidence>
<keyword evidence="3" id="KW-1185">Reference proteome</keyword>
<feature type="region of interest" description="Disordered" evidence="1">
    <location>
        <begin position="1"/>
        <end position="31"/>
    </location>
</feature>
<comment type="caution">
    <text evidence="2">The sequence shown here is derived from an EMBL/GenBank/DDBJ whole genome shotgun (WGS) entry which is preliminary data.</text>
</comment>
<dbReference type="Proteomes" id="UP001152795">
    <property type="component" value="Unassembled WGS sequence"/>
</dbReference>
<evidence type="ECO:0000313" key="3">
    <source>
        <dbReference type="Proteomes" id="UP001152795"/>
    </source>
</evidence>
<dbReference type="PANTHER" id="PTHR33244">
    <property type="entry name" value="INTEGRASE CATALYTIC DOMAIN-CONTAINING PROTEIN-RELATED"/>
    <property type="match status" value="1"/>
</dbReference>
<feature type="compositionally biased region" description="Polar residues" evidence="1">
    <location>
        <begin position="107"/>
        <end position="131"/>
    </location>
</feature>
<evidence type="ECO:0000256" key="1">
    <source>
        <dbReference type="SAM" id="MobiDB-lite"/>
    </source>
</evidence>
<dbReference type="PANTHER" id="PTHR33244:SF3">
    <property type="entry name" value="PEPTIDASE A2 DOMAIN-CONTAINING PROTEIN"/>
    <property type="match status" value="1"/>
</dbReference>
<feature type="compositionally biased region" description="Basic and acidic residues" evidence="1">
    <location>
        <begin position="135"/>
        <end position="148"/>
    </location>
</feature>
<dbReference type="EMBL" id="CACRXK020022318">
    <property type="protein sequence ID" value="CAB4036707.1"/>
    <property type="molecule type" value="Genomic_DNA"/>
</dbReference>